<dbReference type="OrthoDB" id="118042at2157"/>
<evidence type="ECO:0000313" key="5">
    <source>
        <dbReference type="Proteomes" id="UP000186165"/>
    </source>
</evidence>
<keyword evidence="2" id="KW-0378">Hydrolase</keyword>
<accession>A0A1J1AF62</accession>
<dbReference type="PATRIC" id="fig|1855411.3.peg.1943"/>
<keyword evidence="5" id="KW-1185">Reference proteome</keyword>
<dbReference type="AlphaFoldDB" id="A0A1D8S6Y5"/>
<feature type="transmembrane region" description="Helical" evidence="1">
    <location>
        <begin position="12"/>
        <end position="38"/>
    </location>
</feature>
<dbReference type="GeneID" id="30418538"/>
<gene>
    <name evidence="3" type="ORF">HSR6_2004</name>
    <name evidence="2" type="ORF">HTSR_1935</name>
</gene>
<accession>A0A1D8S6Y5</accession>
<reference evidence="5" key="2">
    <citation type="submission" date="2016-08" db="EMBL/GenBank/DDBJ databases">
        <title>Discovery of first anaerobic lithoheterotrophic haloarchae widely represented in hypersaline habitats.</title>
        <authorList>
            <person name="Sorokin D.Y."/>
            <person name="Kublanov I.V."/>
            <person name="Roman P."/>
            <person name="Sinninghe Damste J.S."/>
            <person name="Golyshin P.N."/>
            <person name="Rojo D."/>
            <person name="Ciordia S."/>
            <person name="Mena Md.C."/>
            <person name="Ferrer M."/>
            <person name="Smedile F."/>
            <person name="Messina E."/>
            <person name="La Cono V."/>
            <person name="Yakimov M.M."/>
        </authorList>
    </citation>
    <scope>NUCLEOTIDE SEQUENCE [LARGE SCALE GENOMIC DNA]</scope>
    <source>
        <strain evidence="5">HSR6</strain>
    </source>
</reference>
<keyword evidence="1" id="KW-1133">Transmembrane helix</keyword>
<evidence type="ECO:0000313" key="3">
    <source>
        <dbReference type="EMBL" id="APE96435.1"/>
    </source>
</evidence>
<protein>
    <submittedName>
        <fullName evidence="2">Metal-dependent hydrolase</fullName>
    </submittedName>
</protein>
<evidence type="ECO:0000256" key="1">
    <source>
        <dbReference type="SAM" id="Phobius"/>
    </source>
</evidence>
<dbReference type="RefSeq" id="WP_070365747.1">
    <property type="nucleotide sequence ID" value="NZ_CP016070.1"/>
</dbReference>
<keyword evidence="1" id="KW-0812">Transmembrane</keyword>
<evidence type="ECO:0000313" key="4">
    <source>
        <dbReference type="Proteomes" id="UP000185608"/>
    </source>
</evidence>
<proteinExistence type="predicted"/>
<dbReference type="EMBL" id="CP016804">
    <property type="protein sequence ID" value="APE96435.1"/>
    <property type="molecule type" value="Genomic_DNA"/>
</dbReference>
<dbReference type="KEGG" id="hhsr:HSR6_2004"/>
<dbReference type="GO" id="GO:0016787">
    <property type="term" value="F:hydrolase activity"/>
    <property type="evidence" value="ECO:0007669"/>
    <property type="project" value="UniProtKB-KW"/>
</dbReference>
<dbReference type="Proteomes" id="UP000186165">
    <property type="component" value="Chromosome"/>
</dbReference>
<organism evidence="2 4">
    <name type="scientific">Halodesulfurarchaeum formicicum</name>
    <dbReference type="NCBI Taxonomy" id="1873524"/>
    <lineage>
        <taxon>Archaea</taxon>
        <taxon>Methanobacteriati</taxon>
        <taxon>Methanobacteriota</taxon>
        <taxon>Stenosarchaea group</taxon>
        <taxon>Halobacteria</taxon>
        <taxon>Halobacteriales</taxon>
        <taxon>Halobacteriaceae</taxon>
        <taxon>Halodesulfurarchaeum</taxon>
    </lineage>
</organism>
<name>A0A1D8S6Y5_9EURY</name>
<dbReference type="EMBL" id="CP016070">
    <property type="protein sequence ID" value="AOW81099.1"/>
    <property type="molecule type" value="Genomic_DNA"/>
</dbReference>
<reference evidence="2 4" key="1">
    <citation type="submission" date="2016-06" db="EMBL/GenBank/DDBJ databases">
        <title>Discovery of anaerobic lithoheterotrophic haloarchaeon capable of sulfur respiration by hydrogen and formate.</title>
        <authorList>
            <person name="Sorokin D.Y."/>
            <person name="Kublanov I.V."/>
            <person name="Roman P."/>
            <person name="Sinninghe Damste J.S."/>
            <person name="Golyshin P.N."/>
            <person name="Rojo D."/>
            <person name="Ciordia S."/>
            <person name="Mena Md.C."/>
            <person name="Ferrer M."/>
            <person name="Smedile F."/>
            <person name="Messina E."/>
            <person name="La Cono V."/>
            <person name="Yakimov M.M."/>
        </authorList>
    </citation>
    <scope>NUCLEOTIDE SEQUENCE [LARGE SCALE GENOMIC DNA]</scope>
    <source>
        <strain evidence="2 4">HTSR1</strain>
    </source>
</reference>
<evidence type="ECO:0000313" key="2">
    <source>
        <dbReference type="EMBL" id="AOW81099.1"/>
    </source>
</evidence>
<dbReference type="InterPro" id="IPR007404">
    <property type="entry name" value="YdjM-like"/>
</dbReference>
<sequence>MYRTGHYGAALLVYAPIGFVLLAAGFDELAAVGAVVVAGGSMVPDWDQKVPFISHRGITHTIWFALLAGALLGAAGWYVGEGMAPRAQLGLAAFGALLGIVTIGAHILADALTPMGIRPFEPLGHGSYSLELTNASNPIGNGLLLVLGLLATGGAVAASREISLAFL</sequence>
<dbReference type="KEGG" id="halh:HTSR_1935"/>
<dbReference type="Pfam" id="PF04307">
    <property type="entry name" value="YdjM"/>
    <property type="match status" value="1"/>
</dbReference>
<feature type="transmembrane region" description="Helical" evidence="1">
    <location>
        <begin position="91"/>
        <end position="109"/>
    </location>
</feature>
<keyword evidence="1" id="KW-0472">Membrane</keyword>
<dbReference type="STRING" id="1873524.HSR6_2004"/>
<feature type="transmembrane region" description="Helical" evidence="1">
    <location>
        <begin position="58"/>
        <end position="79"/>
    </location>
</feature>
<feature type="transmembrane region" description="Helical" evidence="1">
    <location>
        <begin position="139"/>
        <end position="158"/>
    </location>
</feature>
<dbReference type="Proteomes" id="UP000185608">
    <property type="component" value="Chromosome"/>
</dbReference>
<reference evidence="3" key="3">
    <citation type="journal article" date="2017" name="ISME J.">
        <title>Discovery of anaerobic lithoheterotrophic haloarchaea, ubiquitous in hypersaline habitats.</title>
        <authorList>
            <person name="Sorokin D.Y."/>
            <person name="Messina E."/>
            <person name="Smedile F."/>
            <person name="Roman P."/>
            <person name="Damste J.S.S."/>
            <person name="Ciordia S."/>
            <person name="Mena M.C."/>
            <person name="Ferrer M."/>
            <person name="Golyshin P.N."/>
            <person name="Kublanov I.V."/>
            <person name="Samarov N.I."/>
            <person name="Toshchakov S.V."/>
            <person name="La Cono V."/>
            <person name="Yakimov M.M."/>
        </authorList>
    </citation>
    <scope>NUCLEOTIDE SEQUENCE</scope>
    <source>
        <strain evidence="3">HSR6</strain>
    </source>
</reference>